<accession>A0A482X5I6</accession>
<organism evidence="2 3">
    <name type="scientific">Laodelphax striatellus</name>
    <name type="common">Small brown planthopper</name>
    <name type="synonym">Delphax striatella</name>
    <dbReference type="NCBI Taxonomy" id="195883"/>
    <lineage>
        <taxon>Eukaryota</taxon>
        <taxon>Metazoa</taxon>
        <taxon>Ecdysozoa</taxon>
        <taxon>Arthropoda</taxon>
        <taxon>Hexapoda</taxon>
        <taxon>Insecta</taxon>
        <taxon>Pterygota</taxon>
        <taxon>Neoptera</taxon>
        <taxon>Paraneoptera</taxon>
        <taxon>Hemiptera</taxon>
        <taxon>Auchenorrhyncha</taxon>
        <taxon>Fulgoroidea</taxon>
        <taxon>Delphacidae</taxon>
        <taxon>Criomorphinae</taxon>
        <taxon>Laodelphax</taxon>
    </lineage>
</organism>
<feature type="region of interest" description="Disordered" evidence="1">
    <location>
        <begin position="75"/>
        <end position="105"/>
    </location>
</feature>
<dbReference type="Proteomes" id="UP000291343">
    <property type="component" value="Unassembled WGS sequence"/>
</dbReference>
<comment type="caution">
    <text evidence="2">The sequence shown here is derived from an EMBL/GenBank/DDBJ whole genome shotgun (WGS) entry which is preliminary data.</text>
</comment>
<sequence length="105" mass="11286">MTQMASNFDVPATTGILGFSTEDKSKRINSFACYLIIRKATLDHVTSSGGQAGARACVRGDVCCYDGRPRGRDAVQWRGKSGADGGGKFPDTEERAEDSIRQLVP</sequence>
<evidence type="ECO:0000256" key="1">
    <source>
        <dbReference type="SAM" id="MobiDB-lite"/>
    </source>
</evidence>
<name>A0A482X5I6_LAOST</name>
<keyword evidence="3" id="KW-1185">Reference proteome</keyword>
<evidence type="ECO:0000313" key="2">
    <source>
        <dbReference type="EMBL" id="RZF40876.1"/>
    </source>
</evidence>
<protein>
    <submittedName>
        <fullName evidence="2">Uncharacterized protein</fullName>
    </submittedName>
</protein>
<dbReference type="AlphaFoldDB" id="A0A482X5I6"/>
<gene>
    <name evidence="2" type="ORF">LSTR_LSTR003386</name>
</gene>
<feature type="compositionally biased region" description="Basic and acidic residues" evidence="1">
    <location>
        <begin position="90"/>
        <end position="105"/>
    </location>
</feature>
<dbReference type="InParanoid" id="A0A482X5I6"/>
<reference evidence="2 3" key="1">
    <citation type="journal article" date="2017" name="Gigascience">
        <title>Genome sequence of the small brown planthopper, Laodelphax striatellus.</title>
        <authorList>
            <person name="Zhu J."/>
            <person name="Jiang F."/>
            <person name="Wang X."/>
            <person name="Yang P."/>
            <person name="Bao Y."/>
            <person name="Zhao W."/>
            <person name="Wang W."/>
            <person name="Lu H."/>
            <person name="Wang Q."/>
            <person name="Cui N."/>
            <person name="Li J."/>
            <person name="Chen X."/>
            <person name="Luo L."/>
            <person name="Yu J."/>
            <person name="Kang L."/>
            <person name="Cui F."/>
        </authorList>
    </citation>
    <scope>NUCLEOTIDE SEQUENCE [LARGE SCALE GENOMIC DNA]</scope>
    <source>
        <strain evidence="2">Lst14</strain>
    </source>
</reference>
<evidence type="ECO:0000313" key="3">
    <source>
        <dbReference type="Proteomes" id="UP000291343"/>
    </source>
</evidence>
<proteinExistence type="predicted"/>
<dbReference type="EMBL" id="QKKF02017590">
    <property type="protein sequence ID" value="RZF40876.1"/>
    <property type="molecule type" value="Genomic_DNA"/>
</dbReference>